<evidence type="ECO:0000313" key="2">
    <source>
        <dbReference type="EMBL" id="QJB02149.1"/>
    </source>
</evidence>
<evidence type="ECO:0008006" key="3">
    <source>
        <dbReference type="Google" id="ProtNLM"/>
    </source>
</evidence>
<dbReference type="EMBL" id="MT143762">
    <property type="protein sequence ID" value="QJB02149.1"/>
    <property type="molecule type" value="Genomic_DNA"/>
</dbReference>
<dbReference type="EMBL" id="MT141996">
    <property type="protein sequence ID" value="QJA73023.1"/>
    <property type="molecule type" value="Genomic_DNA"/>
</dbReference>
<dbReference type="AlphaFoldDB" id="A0A6M3MAY7"/>
<proteinExistence type="predicted"/>
<organism evidence="2">
    <name type="scientific">viral metagenome</name>
    <dbReference type="NCBI Taxonomy" id="1070528"/>
    <lineage>
        <taxon>unclassified sequences</taxon>
        <taxon>metagenomes</taxon>
        <taxon>organismal metagenomes</taxon>
    </lineage>
</organism>
<reference evidence="2" key="1">
    <citation type="submission" date="2020-03" db="EMBL/GenBank/DDBJ databases">
        <title>The deep terrestrial virosphere.</title>
        <authorList>
            <person name="Holmfeldt K."/>
            <person name="Nilsson E."/>
            <person name="Simone D."/>
            <person name="Lopez-Fernandez M."/>
            <person name="Wu X."/>
            <person name="de Brujin I."/>
            <person name="Lundin D."/>
            <person name="Andersson A."/>
            <person name="Bertilsson S."/>
            <person name="Dopson M."/>
        </authorList>
    </citation>
    <scope>NUCLEOTIDE SEQUENCE</scope>
    <source>
        <strain evidence="2">MM171B01436</strain>
        <strain evidence="1">MM415A02525</strain>
    </source>
</reference>
<name>A0A6M3MAY7_9ZZZZ</name>
<dbReference type="SUPFAM" id="SSF55620">
    <property type="entry name" value="Tetrahydrobiopterin biosynthesis enzymes-like"/>
    <property type="match status" value="1"/>
</dbReference>
<accession>A0A6M3MAY7</accession>
<sequence length="111" mass="13038">MKTSIFVTAEFTALHSWADCPIEEVAFLRNSHRHKFFVKVKTVVHHDDREKEFFVLKKILVDYLNDFYQNKNLGSKSCEMIARDLGLLLWKDISAVEVWEDNENGAIVEYD</sequence>
<protein>
    <recommendedName>
        <fullName evidence="3">6-pyruvoyl tetrahydropterin synthase</fullName>
    </recommendedName>
</protein>
<evidence type="ECO:0000313" key="1">
    <source>
        <dbReference type="EMBL" id="QJA73023.1"/>
    </source>
</evidence>
<gene>
    <name evidence="2" type="ORF">MM171B01436_0005</name>
    <name evidence="1" type="ORF">MM415A02525_0005</name>
</gene>